<comment type="domain">
    <text evidence="12">The Q motif is unique to and characteristic of the DEAD box family of RNA helicases and controls ATP binding and hydrolysis.</text>
</comment>
<evidence type="ECO:0000256" key="4">
    <source>
        <dbReference type="ARBA" id="ARBA00022741"/>
    </source>
</evidence>
<dbReference type="SMART" id="SM00487">
    <property type="entry name" value="DEXDc"/>
    <property type="match status" value="1"/>
</dbReference>
<evidence type="ECO:0000259" key="15">
    <source>
        <dbReference type="PROSITE" id="PS51194"/>
    </source>
</evidence>
<evidence type="ECO:0000259" key="14">
    <source>
        <dbReference type="PROSITE" id="PS51192"/>
    </source>
</evidence>
<keyword evidence="9" id="KW-0175">Coiled coil</keyword>
<evidence type="ECO:0000256" key="1">
    <source>
        <dbReference type="ARBA" id="ARBA00004604"/>
    </source>
</evidence>
<comment type="similarity">
    <text evidence="10">Belongs to the DEAD box helicase family. DDX55/SPB4 subfamily.</text>
</comment>
<dbReference type="AlphaFoldDB" id="A0AAD5VCZ4"/>
<dbReference type="InterPro" id="IPR000629">
    <property type="entry name" value="RNA-helicase_DEAD-box_CS"/>
</dbReference>
<dbReference type="EC" id="3.6.4.13" evidence="12"/>
<feature type="compositionally biased region" description="Acidic residues" evidence="13">
    <location>
        <begin position="648"/>
        <end position="660"/>
    </location>
</feature>
<organism evidence="16 17">
    <name type="scientific">Meripilus lineatus</name>
    <dbReference type="NCBI Taxonomy" id="2056292"/>
    <lineage>
        <taxon>Eukaryota</taxon>
        <taxon>Fungi</taxon>
        <taxon>Dikarya</taxon>
        <taxon>Basidiomycota</taxon>
        <taxon>Agaricomycotina</taxon>
        <taxon>Agaricomycetes</taxon>
        <taxon>Polyporales</taxon>
        <taxon>Meripilaceae</taxon>
        <taxon>Meripilus</taxon>
    </lineage>
</organism>
<evidence type="ECO:0000256" key="7">
    <source>
        <dbReference type="ARBA" id="ARBA00022840"/>
    </source>
</evidence>
<dbReference type="PROSITE" id="PS00039">
    <property type="entry name" value="DEAD_ATP_HELICASE"/>
    <property type="match status" value="1"/>
</dbReference>
<evidence type="ECO:0000256" key="12">
    <source>
        <dbReference type="RuleBase" id="RU365068"/>
    </source>
</evidence>
<dbReference type="Pfam" id="PF23681">
    <property type="entry name" value="CTT_SPB4"/>
    <property type="match status" value="1"/>
</dbReference>
<evidence type="ECO:0000256" key="6">
    <source>
        <dbReference type="ARBA" id="ARBA00022806"/>
    </source>
</evidence>
<feature type="region of interest" description="Disordered" evidence="13">
    <location>
        <begin position="114"/>
        <end position="143"/>
    </location>
</feature>
<name>A0AAD5VCZ4_9APHY</name>
<dbReference type="PANTHER" id="PTHR24031">
    <property type="entry name" value="RNA HELICASE"/>
    <property type="match status" value="1"/>
</dbReference>
<dbReference type="GO" id="GO:0006364">
    <property type="term" value="P:rRNA processing"/>
    <property type="evidence" value="ECO:0007669"/>
    <property type="project" value="UniProtKB-KW"/>
</dbReference>
<evidence type="ECO:0000256" key="9">
    <source>
        <dbReference type="ARBA" id="ARBA00023054"/>
    </source>
</evidence>
<evidence type="ECO:0000256" key="5">
    <source>
        <dbReference type="ARBA" id="ARBA00022801"/>
    </source>
</evidence>
<feature type="domain" description="Helicase ATP-binding" evidence="14">
    <location>
        <begin position="42"/>
        <end position="249"/>
    </location>
</feature>
<dbReference type="InterPro" id="IPR011545">
    <property type="entry name" value="DEAD/DEAH_box_helicase_dom"/>
</dbReference>
<sequence length="689" mass="77379">MSNTNAFAGPWSTLPTTLTPWIQDVINSMGHTQMTPVQASTIPLFMQHKDVVVEAVTGSGKTLAFVIPILEKLIRRETKLRKNEIGALVDEYFIRELASQIHSVFTLFLSSQPGISHSDSPSSSEETLESLRSSNPPEFPPPLLVVSSDTTPAQDVENLLSTGADIVIGTPGRIEELLLGRGKDVVNVKELEVLVLDEADRLLDLGFQNTVTKILKHLPKQRRTGLFSATMTDADALSELVRVGLRNPARVVVKVQTKKVKKKGDASLAQAVEERRTPASLKNFFLVCRPSEKLLQLCRIIQHETTSQESSRFIVYFATCACVDYFYRILPLFLSSNTSLFSLHGHLTPSTRTRTLASFTASACTPTTPSILLATDVAARGLDLPDVDVVLQFDPPVDPKAFSHRCGRTARAGRSGRAWVLLTGREREYVDFMTLRKIPLKERLPFPSTDTQVTVDDEAEDPEVEPSVQVIRKKVLTDRALNDKATKAYVSFVRAYTKHEASYIFRLKDLDLIGVAKCFGLLRLPKMPELKDSNRDGWQDADLEVSESNRIYNSAPFLTRTPNQWSSYAYADKTQEAKRVSEASQKKVQDSEPPTKKRSRSDQKLVNAAWSKQSSRKDEREKRKEKKERKRRWLKSQKDEPNPKGPDDATEGGEEDDDWDDLAREERMAKKLKRGDISQASFDQEFTDL</sequence>
<feature type="compositionally biased region" description="Polar residues" evidence="13">
    <location>
        <begin position="678"/>
        <end position="689"/>
    </location>
</feature>
<dbReference type="PROSITE" id="PS51194">
    <property type="entry name" value="HELICASE_CTER"/>
    <property type="match status" value="1"/>
</dbReference>
<feature type="compositionally biased region" description="Low complexity" evidence="13">
    <location>
        <begin position="114"/>
        <end position="134"/>
    </location>
</feature>
<feature type="compositionally biased region" description="Basic residues" evidence="13">
    <location>
        <begin position="623"/>
        <end position="635"/>
    </location>
</feature>
<dbReference type="Pfam" id="PF00271">
    <property type="entry name" value="Helicase_C"/>
    <property type="match status" value="1"/>
</dbReference>
<proteinExistence type="inferred from homology"/>
<dbReference type="GO" id="GO:0003724">
    <property type="term" value="F:RNA helicase activity"/>
    <property type="evidence" value="ECO:0007669"/>
    <property type="project" value="UniProtKB-EC"/>
</dbReference>
<dbReference type="GO" id="GO:0016787">
    <property type="term" value="F:hydrolase activity"/>
    <property type="evidence" value="ECO:0007669"/>
    <property type="project" value="UniProtKB-KW"/>
</dbReference>
<protein>
    <recommendedName>
        <fullName evidence="12">ATP-dependent RNA helicase</fullName>
        <ecNumber evidence="12">3.6.4.13</ecNumber>
    </recommendedName>
</protein>
<feature type="compositionally biased region" description="Basic and acidic residues" evidence="13">
    <location>
        <begin position="576"/>
        <end position="603"/>
    </location>
</feature>
<feature type="region of interest" description="Disordered" evidence="13">
    <location>
        <begin position="576"/>
        <end position="664"/>
    </location>
</feature>
<dbReference type="Pfam" id="PF00270">
    <property type="entry name" value="DEAD"/>
    <property type="match status" value="1"/>
</dbReference>
<dbReference type="Proteomes" id="UP001212997">
    <property type="component" value="Unassembled WGS sequence"/>
</dbReference>
<dbReference type="InterPro" id="IPR025313">
    <property type="entry name" value="SPB4-like_CTE"/>
</dbReference>
<feature type="region of interest" description="Disordered" evidence="13">
    <location>
        <begin position="670"/>
        <end position="689"/>
    </location>
</feature>
<accession>A0AAD5VCZ4</accession>
<dbReference type="GO" id="GO:0003723">
    <property type="term" value="F:RNA binding"/>
    <property type="evidence" value="ECO:0007669"/>
    <property type="project" value="UniProtKB-UniRule"/>
</dbReference>
<dbReference type="InterPro" id="IPR014001">
    <property type="entry name" value="Helicase_ATP-bd"/>
</dbReference>
<evidence type="ECO:0000313" key="17">
    <source>
        <dbReference type="Proteomes" id="UP001212997"/>
    </source>
</evidence>
<keyword evidence="8 12" id="KW-0694">RNA-binding</keyword>
<comment type="function">
    <text evidence="12">RNA helicase.</text>
</comment>
<keyword evidence="7 11" id="KW-0067">ATP-binding</keyword>
<dbReference type="Gene3D" id="3.40.50.300">
    <property type="entry name" value="P-loop containing nucleotide triphosphate hydrolases"/>
    <property type="match status" value="2"/>
</dbReference>
<reference evidence="16" key="1">
    <citation type="submission" date="2022-07" db="EMBL/GenBank/DDBJ databases">
        <title>Genome Sequence of Physisporinus lineatus.</title>
        <authorList>
            <person name="Buettner E."/>
        </authorList>
    </citation>
    <scope>NUCLEOTIDE SEQUENCE</scope>
    <source>
        <strain evidence="16">VT162</strain>
    </source>
</reference>
<keyword evidence="3" id="KW-0698">rRNA processing</keyword>
<gene>
    <name evidence="16" type="ORF">NLI96_g29</name>
</gene>
<keyword evidence="5 11" id="KW-0378">Hydrolase</keyword>
<dbReference type="SMART" id="SM00490">
    <property type="entry name" value="HELICc"/>
    <property type="match status" value="1"/>
</dbReference>
<comment type="subcellular location">
    <subcellularLocation>
        <location evidence="1">Nucleus</location>
        <location evidence="1">Nucleolus</location>
    </subcellularLocation>
</comment>
<evidence type="ECO:0000256" key="3">
    <source>
        <dbReference type="ARBA" id="ARBA00022552"/>
    </source>
</evidence>
<keyword evidence="6 11" id="KW-0347">Helicase</keyword>
<evidence type="ECO:0000313" key="16">
    <source>
        <dbReference type="EMBL" id="KAJ3492313.1"/>
    </source>
</evidence>
<dbReference type="CDD" id="cd18787">
    <property type="entry name" value="SF2_C_DEAD"/>
    <property type="match status" value="1"/>
</dbReference>
<dbReference type="EMBL" id="JANAWD010000001">
    <property type="protein sequence ID" value="KAJ3492313.1"/>
    <property type="molecule type" value="Genomic_DNA"/>
</dbReference>
<dbReference type="CDD" id="cd17960">
    <property type="entry name" value="DEADc_DDX55"/>
    <property type="match status" value="1"/>
</dbReference>
<feature type="compositionally biased region" description="Basic and acidic residues" evidence="13">
    <location>
        <begin position="636"/>
        <end position="647"/>
    </location>
</feature>
<feature type="domain" description="Helicase C-terminal" evidence="15">
    <location>
        <begin position="293"/>
        <end position="459"/>
    </location>
</feature>
<dbReference type="Pfam" id="PF13959">
    <property type="entry name" value="CTE_SPB4"/>
    <property type="match status" value="1"/>
</dbReference>
<evidence type="ECO:0000256" key="11">
    <source>
        <dbReference type="RuleBase" id="RU000492"/>
    </source>
</evidence>
<dbReference type="GO" id="GO:0005730">
    <property type="term" value="C:nucleolus"/>
    <property type="evidence" value="ECO:0007669"/>
    <property type="project" value="UniProtKB-SubCell"/>
</dbReference>
<keyword evidence="2" id="KW-0690">Ribosome biogenesis</keyword>
<dbReference type="InterPro" id="IPR001650">
    <property type="entry name" value="Helicase_C-like"/>
</dbReference>
<evidence type="ECO:0000256" key="8">
    <source>
        <dbReference type="ARBA" id="ARBA00022884"/>
    </source>
</evidence>
<keyword evidence="4 11" id="KW-0547">Nucleotide-binding</keyword>
<evidence type="ECO:0000256" key="2">
    <source>
        <dbReference type="ARBA" id="ARBA00022517"/>
    </source>
</evidence>
<evidence type="ECO:0000256" key="13">
    <source>
        <dbReference type="SAM" id="MobiDB-lite"/>
    </source>
</evidence>
<dbReference type="SUPFAM" id="SSF52540">
    <property type="entry name" value="P-loop containing nucleoside triphosphate hydrolases"/>
    <property type="match status" value="1"/>
</dbReference>
<dbReference type="PROSITE" id="PS51192">
    <property type="entry name" value="HELICASE_ATP_BIND_1"/>
    <property type="match status" value="1"/>
</dbReference>
<dbReference type="GO" id="GO:0005524">
    <property type="term" value="F:ATP binding"/>
    <property type="evidence" value="ECO:0007669"/>
    <property type="project" value="UniProtKB-UniRule"/>
</dbReference>
<dbReference type="InterPro" id="IPR056330">
    <property type="entry name" value="CTT_SPB4"/>
</dbReference>
<comment type="catalytic activity">
    <reaction evidence="12">
        <text>ATP + H2O = ADP + phosphate + H(+)</text>
        <dbReference type="Rhea" id="RHEA:13065"/>
        <dbReference type="ChEBI" id="CHEBI:15377"/>
        <dbReference type="ChEBI" id="CHEBI:15378"/>
        <dbReference type="ChEBI" id="CHEBI:30616"/>
        <dbReference type="ChEBI" id="CHEBI:43474"/>
        <dbReference type="ChEBI" id="CHEBI:456216"/>
        <dbReference type="EC" id="3.6.4.13"/>
    </reaction>
</comment>
<evidence type="ECO:0000256" key="10">
    <source>
        <dbReference type="ARBA" id="ARBA00038002"/>
    </source>
</evidence>
<dbReference type="InterPro" id="IPR027417">
    <property type="entry name" value="P-loop_NTPase"/>
</dbReference>
<keyword evidence="17" id="KW-1185">Reference proteome</keyword>
<dbReference type="SMART" id="SM01178">
    <property type="entry name" value="DUF4217"/>
    <property type="match status" value="1"/>
</dbReference>
<comment type="caution">
    <text evidence="16">The sequence shown here is derived from an EMBL/GenBank/DDBJ whole genome shotgun (WGS) entry which is preliminary data.</text>
</comment>